<dbReference type="GO" id="GO:0031204">
    <property type="term" value="P:post-translational protein targeting to membrane, translocation"/>
    <property type="evidence" value="ECO:0007669"/>
    <property type="project" value="TreeGrafter"/>
</dbReference>
<dbReference type="InterPro" id="IPR004728">
    <property type="entry name" value="Sec62"/>
</dbReference>
<organism evidence="13 14">
    <name type="scientific">Platanthera zijinensis</name>
    <dbReference type="NCBI Taxonomy" id="2320716"/>
    <lineage>
        <taxon>Eukaryota</taxon>
        <taxon>Viridiplantae</taxon>
        <taxon>Streptophyta</taxon>
        <taxon>Embryophyta</taxon>
        <taxon>Tracheophyta</taxon>
        <taxon>Spermatophyta</taxon>
        <taxon>Magnoliopsida</taxon>
        <taxon>Liliopsida</taxon>
        <taxon>Asparagales</taxon>
        <taxon>Orchidaceae</taxon>
        <taxon>Orchidoideae</taxon>
        <taxon>Orchideae</taxon>
        <taxon>Orchidinae</taxon>
        <taxon>Platanthera</taxon>
    </lineage>
</organism>
<dbReference type="Proteomes" id="UP001418222">
    <property type="component" value="Unassembled WGS sequence"/>
</dbReference>
<sequence>MSCLQKLFWAFLLVEFEFDCTQSGGPIWIRIHSPCYSFKKNSGNLVFVWHGGLKFSVAHAKTLFGASLSHKHRQTAKSARAQLDNPCLKLIYHHLLHDILLCMDAMEQIFSKEDAFFAWTFMKRRALWQTILSFLWPLVALAMCLFPVYPYQVKIVVLYSCAGALLFIVAMLLSKFENCNLFLQVGPQQPPILRTSGANDWDSTGRGPVNTSGFLVALKTQVNRGPMATRNNDVGKGKG</sequence>
<keyword evidence="9" id="KW-0811">Translocation</keyword>
<evidence type="ECO:0000256" key="1">
    <source>
        <dbReference type="ARBA" id="ARBA00004477"/>
    </source>
</evidence>
<evidence type="ECO:0000256" key="5">
    <source>
        <dbReference type="ARBA" id="ARBA00022692"/>
    </source>
</evidence>
<feature type="chain" id="PRO_5042870651" description="Translocation protein SEC62" evidence="12">
    <location>
        <begin position="24"/>
        <end position="239"/>
    </location>
</feature>
<keyword evidence="4" id="KW-0813">Transport</keyword>
<keyword evidence="12" id="KW-0732">Signal</keyword>
<evidence type="ECO:0000256" key="2">
    <source>
        <dbReference type="ARBA" id="ARBA00010604"/>
    </source>
</evidence>
<keyword evidence="8 11" id="KW-1133">Transmembrane helix</keyword>
<dbReference type="Pfam" id="PF03839">
    <property type="entry name" value="Sec62"/>
    <property type="match status" value="1"/>
</dbReference>
<comment type="subcellular location">
    <subcellularLocation>
        <location evidence="1">Endoplasmic reticulum membrane</location>
        <topology evidence="1">Multi-pass membrane protein</topology>
    </subcellularLocation>
</comment>
<evidence type="ECO:0000256" key="8">
    <source>
        <dbReference type="ARBA" id="ARBA00022989"/>
    </source>
</evidence>
<evidence type="ECO:0000256" key="6">
    <source>
        <dbReference type="ARBA" id="ARBA00022824"/>
    </source>
</evidence>
<feature type="transmembrane region" description="Helical" evidence="11">
    <location>
        <begin position="126"/>
        <end position="149"/>
    </location>
</feature>
<evidence type="ECO:0000256" key="9">
    <source>
        <dbReference type="ARBA" id="ARBA00023010"/>
    </source>
</evidence>
<dbReference type="PANTHER" id="PTHR12443">
    <property type="entry name" value="TRANSLOCATION PROTEIN SEC62"/>
    <property type="match status" value="1"/>
</dbReference>
<comment type="caution">
    <text evidence="13">The sequence shown here is derived from an EMBL/GenBank/DDBJ whole genome shotgun (WGS) entry which is preliminary data.</text>
</comment>
<gene>
    <name evidence="13" type="ORF">KSP39_PZI019765</name>
</gene>
<keyword evidence="10 11" id="KW-0472">Membrane</keyword>
<feature type="transmembrane region" description="Helical" evidence="11">
    <location>
        <begin position="155"/>
        <end position="173"/>
    </location>
</feature>
<keyword evidence="14" id="KW-1185">Reference proteome</keyword>
<dbReference type="GO" id="GO:0005789">
    <property type="term" value="C:endoplasmic reticulum membrane"/>
    <property type="evidence" value="ECO:0007669"/>
    <property type="project" value="UniProtKB-SubCell"/>
</dbReference>
<accession>A0AAP0FY75</accession>
<evidence type="ECO:0000256" key="10">
    <source>
        <dbReference type="ARBA" id="ARBA00023136"/>
    </source>
</evidence>
<reference evidence="13 14" key="1">
    <citation type="journal article" date="2022" name="Nat. Plants">
        <title>Genomes of leafy and leafless Platanthera orchids illuminate the evolution of mycoheterotrophy.</title>
        <authorList>
            <person name="Li M.H."/>
            <person name="Liu K.W."/>
            <person name="Li Z."/>
            <person name="Lu H.C."/>
            <person name="Ye Q.L."/>
            <person name="Zhang D."/>
            <person name="Wang J.Y."/>
            <person name="Li Y.F."/>
            <person name="Zhong Z.M."/>
            <person name="Liu X."/>
            <person name="Yu X."/>
            <person name="Liu D.K."/>
            <person name="Tu X.D."/>
            <person name="Liu B."/>
            <person name="Hao Y."/>
            <person name="Liao X.Y."/>
            <person name="Jiang Y.T."/>
            <person name="Sun W.H."/>
            <person name="Chen J."/>
            <person name="Chen Y.Q."/>
            <person name="Ai Y."/>
            <person name="Zhai J.W."/>
            <person name="Wu S.S."/>
            <person name="Zhou Z."/>
            <person name="Hsiao Y.Y."/>
            <person name="Wu W.L."/>
            <person name="Chen Y.Y."/>
            <person name="Lin Y.F."/>
            <person name="Hsu J.L."/>
            <person name="Li C.Y."/>
            <person name="Wang Z.W."/>
            <person name="Zhao X."/>
            <person name="Zhong W.Y."/>
            <person name="Ma X.K."/>
            <person name="Ma L."/>
            <person name="Huang J."/>
            <person name="Chen G.Z."/>
            <person name="Huang M.Z."/>
            <person name="Huang L."/>
            <person name="Peng D.H."/>
            <person name="Luo Y.B."/>
            <person name="Zou S.Q."/>
            <person name="Chen S.P."/>
            <person name="Lan S."/>
            <person name="Tsai W.C."/>
            <person name="Van de Peer Y."/>
            <person name="Liu Z.J."/>
        </authorList>
    </citation>
    <scope>NUCLEOTIDE SEQUENCE [LARGE SCALE GENOMIC DNA]</scope>
    <source>
        <strain evidence="13">Lor287</strain>
    </source>
</reference>
<evidence type="ECO:0000256" key="11">
    <source>
        <dbReference type="SAM" id="Phobius"/>
    </source>
</evidence>
<dbReference type="EMBL" id="JBBWWQ010000017">
    <property type="protein sequence ID" value="KAK8923739.1"/>
    <property type="molecule type" value="Genomic_DNA"/>
</dbReference>
<evidence type="ECO:0000313" key="14">
    <source>
        <dbReference type="Proteomes" id="UP001418222"/>
    </source>
</evidence>
<comment type="similarity">
    <text evidence="2">Belongs to the SEC62 family.</text>
</comment>
<protein>
    <recommendedName>
        <fullName evidence="3">Translocation protein SEC62</fullName>
    </recommendedName>
</protein>
<dbReference type="AlphaFoldDB" id="A0AAP0FY75"/>
<name>A0AAP0FY75_9ASPA</name>
<evidence type="ECO:0000256" key="7">
    <source>
        <dbReference type="ARBA" id="ARBA00022927"/>
    </source>
</evidence>
<keyword evidence="6" id="KW-0256">Endoplasmic reticulum</keyword>
<keyword evidence="5 11" id="KW-0812">Transmembrane</keyword>
<evidence type="ECO:0000313" key="13">
    <source>
        <dbReference type="EMBL" id="KAK8923739.1"/>
    </source>
</evidence>
<evidence type="ECO:0000256" key="4">
    <source>
        <dbReference type="ARBA" id="ARBA00022448"/>
    </source>
</evidence>
<keyword evidence="7" id="KW-0653">Protein transport</keyword>
<proteinExistence type="inferred from homology"/>
<evidence type="ECO:0000256" key="12">
    <source>
        <dbReference type="SAM" id="SignalP"/>
    </source>
</evidence>
<feature type="signal peptide" evidence="12">
    <location>
        <begin position="1"/>
        <end position="23"/>
    </location>
</feature>
<evidence type="ECO:0000256" key="3">
    <source>
        <dbReference type="ARBA" id="ARBA00021257"/>
    </source>
</evidence>
<dbReference type="PANTHER" id="PTHR12443:SF9">
    <property type="entry name" value="TRANSLOCATION PROTEIN SEC62"/>
    <property type="match status" value="1"/>
</dbReference>